<keyword evidence="1" id="KW-0808">Transferase</keyword>
<dbReference type="GO" id="GO:0016740">
    <property type="term" value="F:transferase activity"/>
    <property type="evidence" value="ECO:0007669"/>
    <property type="project" value="UniProtKB-KW"/>
</dbReference>
<dbReference type="InterPro" id="IPR009297">
    <property type="entry name" value="DUF952"/>
</dbReference>
<organism evidence="1 2">
    <name type="scientific">Microscilla marina ATCC 23134</name>
    <dbReference type="NCBI Taxonomy" id="313606"/>
    <lineage>
        <taxon>Bacteria</taxon>
        <taxon>Pseudomonadati</taxon>
        <taxon>Bacteroidota</taxon>
        <taxon>Cytophagia</taxon>
        <taxon>Cytophagales</taxon>
        <taxon>Microscillaceae</taxon>
        <taxon>Microscilla</taxon>
    </lineage>
</organism>
<evidence type="ECO:0000313" key="1">
    <source>
        <dbReference type="EMBL" id="EAY26827.1"/>
    </source>
</evidence>
<comment type="caution">
    <text evidence="1">The sequence shown here is derived from an EMBL/GenBank/DDBJ whole genome shotgun (WGS) entry which is preliminary data.</text>
</comment>
<sequence>MLKKGFLPKLQEVVLLIKNSFYMTDIPYIYHIVPTTEWAQAEQVGMYAPASINTEGFIHCSKLEQVTGSAQLFFKGQSNLKLLQIIVAKLDARLVYENTTGGTELFPHLYGSLNLNAVRQVFDFNTDANGQFVLPDTMGSQ</sequence>
<evidence type="ECO:0000313" key="2">
    <source>
        <dbReference type="Proteomes" id="UP000004095"/>
    </source>
</evidence>
<dbReference type="EMBL" id="AAWS01000029">
    <property type="protein sequence ID" value="EAY26827.1"/>
    <property type="molecule type" value="Genomic_DNA"/>
</dbReference>
<accession>A1ZRT9</accession>
<reference evidence="1 2" key="1">
    <citation type="submission" date="2007-01" db="EMBL/GenBank/DDBJ databases">
        <authorList>
            <person name="Haygood M."/>
            <person name="Podell S."/>
            <person name="Anderson C."/>
            <person name="Hopkinson B."/>
            <person name="Roe K."/>
            <person name="Barbeau K."/>
            <person name="Gaasterland T."/>
            <person name="Ferriera S."/>
            <person name="Johnson J."/>
            <person name="Kravitz S."/>
            <person name="Beeson K."/>
            <person name="Sutton G."/>
            <person name="Rogers Y.-H."/>
            <person name="Friedman R."/>
            <person name="Frazier M."/>
            <person name="Venter J.C."/>
        </authorList>
    </citation>
    <scope>NUCLEOTIDE SEQUENCE [LARGE SCALE GENOMIC DNA]</scope>
    <source>
        <strain evidence="1 2">ATCC 23134</strain>
    </source>
</reference>
<gene>
    <name evidence="1" type="ORF">M23134_04777</name>
</gene>
<dbReference type="SUPFAM" id="SSF56399">
    <property type="entry name" value="ADP-ribosylation"/>
    <property type="match status" value="1"/>
</dbReference>
<dbReference type="Gene3D" id="3.20.170.20">
    <property type="entry name" value="Protein of unknown function DUF952"/>
    <property type="match status" value="1"/>
</dbReference>
<proteinExistence type="predicted"/>
<dbReference type="PANTHER" id="PTHR34129">
    <property type="entry name" value="BLR1139 PROTEIN"/>
    <property type="match status" value="1"/>
</dbReference>
<protein>
    <submittedName>
        <fullName evidence="1">Glutathione S-transferase domain protein</fullName>
    </submittedName>
</protein>
<dbReference type="Proteomes" id="UP000004095">
    <property type="component" value="Unassembled WGS sequence"/>
</dbReference>
<dbReference type="PANTHER" id="PTHR34129:SF1">
    <property type="entry name" value="DUF952 DOMAIN-CONTAINING PROTEIN"/>
    <property type="match status" value="1"/>
</dbReference>
<dbReference type="Pfam" id="PF06108">
    <property type="entry name" value="DUF952"/>
    <property type="match status" value="1"/>
</dbReference>
<dbReference type="eggNOG" id="COG3502">
    <property type="taxonomic scope" value="Bacteria"/>
</dbReference>
<dbReference type="AlphaFoldDB" id="A1ZRT9"/>
<name>A1ZRT9_MICM2</name>
<keyword evidence="2" id="KW-1185">Reference proteome</keyword>